<keyword evidence="2" id="KW-1185">Reference proteome</keyword>
<evidence type="ECO:0000313" key="2">
    <source>
        <dbReference type="Proteomes" id="UP001178148"/>
    </source>
</evidence>
<reference evidence="1 2" key="1">
    <citation type="journal article" date="2023" name="bioRxiv">
        <title>An intranuclear bacterial parasite of deep-sea mussels expresses apoptosis inhibitors acquired from its host.</title>
        <authorList>
            <person name="Gonzalez Porras M.A."/>
            <person name="Assie A."/>
            <person name="Tietjen M."/>
            <person name="Violette M."/>
            <person name="Kleiner M."/>
            <person name="Gruber-Vodicka H."/>
            <person name="Dubilier N."/>
            <person name="Leisch N."/>
        </authorList>
    </citation>
    <scope>NUCLEOTIDE SEQUENCE [LARGE SCALE GENOMIC DNA]</scope>
    <source>
        <strain evidence="1">IAP13</strain>
    </source>
</reference>
<dbReference type="AlphaFoldDB" id="A0AA90NPA7"/>
<name>A0AA90NPA7_9GAMM</name>
<accession>A0AA90NPA7</accession>
<organism evidence="1 2">
    <name type="scientific">Candidatus Endonucleibacter bathymodioli</name>
    <dbReference type="NCBI Taxonomy" id="539814"/>
    <lineage>
        <taxon>Bacteria</taxon>
        <taxon>Pseudomonadati</taxon>
        <taxon>Pseudomonadota</taxon>
        <taxon>Gammaproteobacteria</taxon>
        <taxon>Oceanospirillales</taxon>
        <taxon>Endozoicomonadaceae</taxon>
        <taxon>Candidatus Endonucleibacter</taxon>
    </lineage>
</organism>
<gene>
    <name evidence="1" type="ORF">QS748_14515</name>
</gene>
<dbReference type="Proteomes" id="UP001178148">
    <property type="component" value="Unassembled WGS sequence"/>
</dbReference>
<evidence type="ECO:0000313" key="1">
    <source>
        <dbReference type="EMBL" id="MDP0590327.1"/>
    </source>
</evidence>
<proteinExistence type="predicted"/>
<sequence length="54" mass="6065">MNKDQMLAFAKKAEKSMKTEKDLSDFSRMLKKVTVEAALGAELDDLLGMTEISR</sequence>
<dbReference type="EMBL" id="JASXSV010000045">
    <property type="protein sequence ID" value="MDP0590327.1"/>
    <property type="molecule type" value="Genomic_DNA"/>
</dbReference>
<protein>
    <submittedName>
        <fullName evidence="1">Uncharacterized protein</fullName>
    </submittedName>
</protein>
<comment type="caution">
    <text evidence="1">The sequence shown here is derived from an EMBL/GenBank/DDBJ whole genome shotgun (WGS) entry which is preliminary data.</text>
</comment>